<keyword evidence="1" id="KW-0378">Hydrolase</keyword>
<evidence type="ECO:0000313" key="4">
    <source>
        <dbReference type="Proteomes" id="UP000292262"/>
    </source>
</evidence>
<dbReference type="SUPFAM" id="SSF53474">
    <property type="entry name" value="alpha/beta-Hydrolases"/>
    <property type="match status" value="1"/>
</dbReference>
<accession>A0A4Q7PEE9</accession>
<keyword evidence="4" id="KW-1185">Reference proteome</keyword>
<organism evidence="3 4">
    <name type="scientific">Aquimarina brevivitae</name>
    <dbReference type="NCBI Taxonomy" id="323412"/>
    <lineage>
        <taxon>Bacteria</taxon>
        <taxon>Pseudomonadati</taxon>
        <taxon>Bacteroidota</taxon>
        <taxon>Flavobacteriia</taxon>
        <taxon>Flavobacteriales</taxon>
        <taxon>Flavobacteriaceae</taxon>
        <taxon>Aquimarina</taxon>
    </lineage>
</organism>
<dbReference type="PANTHER" id="PTHR46118">
    <property type="entry name" value="PROTEIN ABHD11"/>
    <property type="match status" value="1"/>
</dbReference>
<evidence type="ECO:0000313" key="3">
    <source>
        <dbReference type="EMBL" id="RZS98823.1"/>
    </source>
</evidence>
<dbReference type="PANTHER" id="PTHR46118:SF4">
    <property type="entry name" value="PROTEIN ABHD11"/>
    <property type="match status" value="1"/>
</dbReference>
<dbReference type="InterPro" id="IPR029058">
    <property type="entry name" value="AB_hydrolase_fold"/>
</dbReference>
<dbReference type="InterPro" id="IPR000073">
    <property type="entry name" value="AB_hydrolase_1"/>
</dbReference>
<dbReference type="Pfam" id="PF00561">
    <property type="entry name" value="Abhydrolase_1"/>
    <property type="match status" value="1"/>
</dbReference>
<proteinExistence type="predicted"/>
<gene>
    <name evidence="3" type="ORF">EV197_0023</name>
</gene>
<dbReference type="GO" id="GO:0016787">
    <property type="term" value="F:hydrolase activity"/>
    <property type="evidence" value="ECO:0007669"/>
    <property type="project" value="UniProtKB-KW"/>
</dbReference>
<evidence type="ECO:0000259" key="2">
    <source>
        <dbReference type="Pfam" id="PF00561"/>
    </source>
</evidence>
<feature type="domain" description="AB hydrolase-1" evidence="2">
    <location>
        <begin position="12"/>
        <end position="118"/>
    </location>
</feature>
<dbReference type="Gene3D" id="3.40.50.1820">
    <property type="entry name" value="alpha/beta hydrolase"/>
    <property type="match status" value="1"/>
</dbReference>
<dbReference type="EMBL" id="SGXE01000001">
    <property type="protein sequence ID" value="RZS98823.1"/>
    <property type="molecule type" value="Genomic_DNA"/>
</dbReference>
<sequence length="255" mass="28681">MELYANVIGTGKPFIILHGFLGMGDNWKTLGRKIAEEGYEVHLIDQRNHGRSFHSDAFSYELMADDLKEYCIAKGLSSIKLLGHSMGGKTAMLFASLFPEYMDQLIIADIAPKHYPQHHQKILEGLDALDFSVIKSRGAADKALSEYVKEPGVRMFLLKNLYWKKKGELGLRMNLSSLIKNIEEVGKVLDSDLSFEGSTLFLKGSNSGYIEAADEALIQAQFPQYQLVEITGAGHWLHAEQPDLFLEEVLRFLKK</sequence>
<dbReference type="AlphaFoldDB" id="A0A4Q7PEE9"/>
<dbReference type="OrthoDB" id="9808398at2"/>
<dbReference type="Proteomes" id="UP000292262">
    <property type="component" value="Unassembled WGS sequence"/>
</dbReference>
<reference evidence="3 4" key="1">
    <citation type="submission" date="2019-02" db="EMBL/GenBank/DDBJ databases">
        <title>Genomic Encyclopedia of Type Strains, Phase IV (KMG-IV): sequencing the most valuable type-strain genomes for metagenomic binning, comparative biology and taxonomic classification.</title>
        <authorList>
            <person name="Goeker M."/>
        </authorList>
    </citation>
    <scope>NUCLEOTIDE SEQUENCE [LARGE SCALE GENOMIC DNA]</scope>
    <source>
        <strain evidence="3 4">DSM 17196</strain>
    </source>
</reference>
<evidence type="ECO:0000256" key="1">
    <source>
        <dbReference type="ARBA" id="ARBA00022801"/>
    </source>
</evidence>
<name>A0A4Q7PEE9_9FLAO</name>
<protein>
    <submittedName>
        <fullName evidence="3">Pimeloyl-ACP methyl ester carboxylesterase</fullName>
    </submittedName>
</protein>
<comment type="caution">
    <text evidence="3">The sequence shown here is derived from an EMBL/GenBank/DDBJ whole genome shotgun (WGS) entry which is preliminary data.</text>
</comment>
<dbReference type="RefSeq" id="WP_130284702.1">
    <property type="nucleotide sequence ID" value="NZ_SGXE01000001.1"/>
</dbReference>